<protein>
    <submittedName>
        <fullName evidence="1">Uncharacterized protein</fullName>
    </submittedName>
</protein>
<dbReference type="EMBL" id="VUAA01000054">
    <property type="protein sequence ID" value="KAA1252590.1"/>
    <property type="molecule type" value="Genomic_DNA"/>
</dbReference>
<gene>
    <name evidence="1" type="ORF">F0M16_22100</name>
</gene>
<organism evidence="1 2">
    <name type="scientific">Vibrio cholerae</name>
    <dbReference type="NCBI Taxonomy" id="666"/>
    <lineage>
        <taxon>Bacteria</taxon>
        <taxon>Pseudomonadati</taxon>
        <taxon>Pseudomonadota</taxon>
        <taxon>Gammaproteobacteria</taxon>
        <taxon>Vibrionales</taxon>
        <taxon>Vibrionaceae</taxon>
        <taxon>Vibrio</taxon>
    </lineage>
</organism>
<evidence type="ECO:0000313" key="2">
    <source>
        <dbReference type="Proteomes" id="UP000323225"/>
    </source>
</evidence>
<dbReference type="Proteomes" id="UP000323225">
    <property type="component" value="Unassembled WGS sequence"/>
</dbReference>
<dbReference type="AlphaFoldDB" id="A0A5Q6PD18"/>
<comment type="caution">
    <text evidence="1">The sequence shown here is derived from an EMBL/GenBank/DDBJ whole genome shotgun (WGS) entry which is preliminary data.</text>
</comment>
<evidence type="ECO:0000313" key="1">
    <source>
        <dbReference type="EMBL" id="KAA1252590.1"/>
    </source>
</evidence>
<reference evidence="1 2" key="1">
    <citation type="submission" date="2019-09" db="EMBL/GenBank/DDBJ databases">
        <authorList>
            <person name="Kritzky A."/>
            <person name="Schelkanova E.Y."/>
            <person name="Alkhova Z.V."/>
            <person name="Smirnova N.I."/>
        </authorList>
    </citation>
    <scope>NUCLEOTIDE SEQUENCE [LARGE SCALE GENOMIC DNA]</scope>
    <source>
        <strain evidence="1 2">M1526</strain>
    </source>
</reference>
<name>A0A5Q6PD18_VIBCL</name>
<sequence length="70" mass="8068">MNTITMTDEQSKKLEELVSISGHNNPLDLINEALTLYEFKVTEEKEGRFLASIDKESKKYFRVSLSIDTK</sequence>
<accession>A0A5Q6PD18</accession>
<proteinExistence type="predicted"/>